<dbReference type="AlphaFoldDB" id="A0A2J6SQJ3"/>
<organism evidence="2 3">
    <name type="scientific">Hyaloscypha bicolor E</name>
    <dbReference type="NCBI Taxonomy" id="1095630"/>
    <lineage>
        <taxon>Eukaryota</taxon>
        <taxon>Fungi</taxon>
        <taxon>Dikarya</taxon>
        <taxon>Ascomycota</taxon>
        <taxon>Pezizomycotina</taxon>
        <taxon>Leotiomycetes</taxon>
        <taxon>Helotiales</taxon>
        <taxon>Hyaloscyphaceae</taxon>
        <taxon>Hyaloscypha</taxon>
        <taxon>Hyaloscypha bicolor</taxon>
    </lineage>
</organism>
<protein>
    <submittedName>
        <fullName evidence="2">HET-domain-containing protein</fullName>
    </submittedName>
</protein>
<evidence type="ECO:0000313" key="3">
    <source>
        <dbReference type="Proteomes" id="UP000235371"/>
    </source>
</evidence>
<keyword evidence="3" id="KW-1185">Reference proteome</keyword>
<sequence>MRLINTTSYFLEEFFGDNTPNYAILSHTWGAEEVSYQEWIYAHNQGIARWGWVRIEEEVDRIKAKSGYKKILNACQQARSASHQWIWVDTNCIDKSSSSEMSEAINSMFNWYQKAKVCYAYLADVPSMNEQVATSRQSAFRSSRWFTRGWTLQELIAPAYLDFYSLDWNFIASRESLAQCVKSVTGVPTSCLGSNPFQSRRHSIAAKLSWASKRRTTRIEDSAYSLLGILNVHMTLLYGEGENAFLRLQGEIIKRSADQSLLAW</sequence>
<dbReference type="PANTHER" id="PTHR10622:SF10">
    <property type="entry name" value="HET DOMAIN-CONTAINING PROTEIN"/>
    <property type="match status" value="1"/>
</dbReference>
<dbReference type="Pfam" id="PF06985">
    <property type="entry name" value="HET"/>
    <property type="match status" value="1"/>
</dbReference>
<proteinExistence type="predicted"/>
<dbReference type="InParanoid" id="A0A2J6SQJ3"/>
<evidence type="ECO:0000259" key="1">
    <source>
        <dbReference type="Pfam" id="PF06985"/>
    </source>
</evidence>
<gene>
    <name evidence="2" type="ORF">K444DRAFT_483956</name>
</gene>
<feature type="domain" description="Heterokaryon incompatibility" evidence="1">
    <location>
        <begin position="22"/>
        <end position="127"/>
    </location>
</feature>
<accession>A0A2J6SQJ3</accession>
<dbReference type="PANTHER" id="PTHR10622">
    <property type="entry name" value="HET DOMAIN-CONTAINING PROTEIN"/>
    <property type="match status" value="1"/>
</dbReference>
<dbReference type="OrthoDB" id="674604at2759"/>
<name>A0A2J6SQJ3_9HELO</name>
<evidence type="ECO:0000313" key="2">
    <source>
        <dbReference type="EMBL" id="PMD53047.1"/>
    </source>
</evidence>
<dbReference type="GeneID" id="36581143"/>
<dbReference type="RefSeq" id="XP_024729951.1">
    <property type="nucleotide sequence ID" value="XM_024873063.1"/>
</dbReference>
<dbReference type="EMBL" id="KZ613895">
    <property type="protein sequence ID" value="PMD53047.1"/>
    <property type="molecule type" value="Genomic_DNA"/>
</dbReference>
<dbReference type="Proteomes" id="UP000235371">
    <property type="component" value="Unassembled WGS sequence"/>
</dbReference>
<feature type="non-terminal residue" evidence="2">
    <location>
        <position position="264"/>
    </location>
</feature>
<dbReference type="InterPro" id="IPR010730">
    <property type="entry name" value="HET"/>
</dbReference>
<reference evidence="2 3" key="1">
    <citation type="submission" date="2016-04" db="EMBL/GenBank/DDBJ databases">
        <title>A degradative enzymes factory behind the ericoid mycorrhizal symbiosis.</title>
        <authorList>
            <consortium name="DOE Joint Genome Institute"/>
            <person name="Martino E."/>
            <person name="Morin E."/>
            <person name="Grelet G."/>
            <person name="Kuo A."/>
            <person name="Kohler A."/>
            <person name="Daghino S."/>
            <person name="Barry K."/>
            <person name="Choi C."/>
            <person name="Cichocki N."/>
            <person name="Clum A."/>
            <person name="Copeland A."/>
            <person name="Hainaut M."/>
            <person name="Haridas S."/>
            <person name="Labutti K."/>
            <person name="Lindquist E."/>
            <person name="Lipzen A."/>
            <person name="Khouja H.-R."/>
            <person name="Murat C."/>
            <person name="Ohm R."/>
            <person name="Olson A."/>
            <person name="Spatafora J."/>
            <person name="Veneault-Fourrey C."/>
            <person name="Henrissat B."/>
            <person name="Grigoriev I."/>
            <person name="Martin F."/>
            <person name="Perotto S."/>
        </authorList>
    </citation>
    <scope>NUCLEOTIDE SEQUENCE [LARGE SCALE GENOMIC DNA]</scope>
    <source>
        <strain evidence="2 3">E</strain>
    </source>
</reference>
<dbReference type="STRING" id="1095630.A0A2J6SQJ3"/>